<dbReference type="Proteomes" id="UP000805614">
    <property type="component" value="Unassembled WGS sequence"/>
</dbReference>
<organism evidence="1 2">
    <name type="scientific">Actinomadura alba</name>
    <dbReference type="NCBI Taxonomy" id="406431"/>
    <lineage>
        <taxon>Bacteria</taxon>
        <taxon>Bacillati</taxon>
        <taxon>Actinomycetota</taxon>
        <taxon>Actinomycetes</taxon>
        <taxon>Streptosporangiales</taxon>
        <taxon>Thermomonosporaceae</taxon>
        <taxon>Actinomadura</taxon>
    </lineage>
</organism>
<name>A0ABR7LK17_9ACTN</name>
<keyword evidence="2" id="KW-1185">Reference proteome</keyword>
<evidence type="ECO:0000313" key="1">
    <source>
        <dbReference type="EMBL" id="MBC6464845.1"/>
    </source>
</evidence>
<proteinExistence type="predicted"/>
<dbReference type="RefSeq" id="WP_187241819.1">
    <property type="nucleotide sequence ID" value="NZ_BAAAOK010000008.1"/>
</dbReference>
<evidence type="ECO:0000313" key="2">
    <source>
        <dbReference type="Proteomes" id="UP000805614"/>
    </source>
</evidence>
<protein>
    <submittedName>
        <fullName evidence="1">Uncharacterized protein</fullName>
    </submittedName>
</protein>
<sequence length="82" mass="8873">MKLRVVFGQQRGKDARVLAGVAAREVKTVRIERSDGTSADLKLGAPTIPAASRWFSSYEAPLAAAVVAYDATGNIAQRWRID</sequence>
<dbReference type="EMBL" id="JABVEC010000002">
    <property type="protein sequence ID" value="MBC6464845.1"/>
    <property type="molecule type" value="Genomic_DNA"/>
</dbReference>
<comment type="caution">
    <text evidence="1">The sequence shown here is derived from an EMBL/GenBank/DDBJ whole genome shotgun (WGS) entry which is preliminary data.</text>
</comment>
<reference evidence="1 2" key="1">
    <citation type="submission" date="2020-06" db="EMBL/GenBank/DDBJ databases">
        <title>Actinomadura xiongansis sp. nov., isolated from soil of Baiyangdian.</title>
        <authorList>
            <person name="Zhang X."/>
        </authorList>
    </citation>
    <scope>NUCLEOTIDE SEQUENCE [LARGE SCALE GENOMIC DNA]</scope>
    <source>
        <strain evidence="1 2">HBUM206468</strain>
    </source>
</reference>
<gene>
    <name evidence="1" type="ORF">HKK74_04940</name>
</gene>
<accession>A0ABR7LK17</accession>